<reference evidence="3 4" key="1">
    <citation type="submission" date="2022-03" db="EMBL/GenBank/DDBJ databases">
        <authorList>
            <person name="Nunn A."/>
            <person name="Chopra R."/>
            <person name="Nunn A."/>
            <person name="Contreras Garrido A."/>
        </authorList>
    </citation>
    <scope>NUCLEOTIDE SEQUENCE [LARGE SCALE GENOMIC DNA]</scope>
</reference>
<organism evidence="3 4">
    <name type="scientific">Thlaspi arvense</name>
    <name type="common">Field penny-cress</name>
    <dbReference type="NCBI Taxonomy" id="13288"/>
    <lineage>
        <taxon>Eukaryota</taxon>
        <taxon>Viridiplantae</taxon>
        <taxon>Streptophyta</taxon>
        <taxon>Embryophyta</taxon>
        <taxon>Tracheophyta</taxon>
        <taxon>Spermatophyta</taxon>
        <taxon>Magnoliopsida</taxon>
        <taxon>eudicotyledons</taxon>
        <taxon>Gunneridae</taxon>
        <taxon>Pentapetalae</taxon>
        <taxon>rosids</taxon>
        <taxon>malvids</taxon>
        <taxon>Brassicales</taxon>
        <taxon>Brassicaceae</taxon>
        <taxon>Thlaspideae</taxon>
        <taxon>Thlaspi</taxon>
    </lineage>
</organism>
<feature type="compositionally biased region" description="Acidic residues" evidence="1">
    <location>
        <begin position="127"/>
        <end position="160"/>
    </location>
</feature>
<evidence type="ECO:0000313" key="4">
    <source>
        <dbReference type="Proteomes" id="UP000836841"/>
    </source>
</evidence>
<dbReference type="Proteomes" id="UP000836841">
    <property type="component" value="Chromosome 6"/>
</dbReference>
<proteinExistence type="predicted"/>
<feature type="region of interest" description="Disordered" evidence="1">
    <location>
        <begin position="119"/>
        <end position="200"/>
    </location>
</feature>
<accession>A0AAU9SZQ6</accession>
<protein>
    <submittedName>
        <fullName evidence="3">Uncharacterized protein</fullName>
    </submittedName>
</protein>
<sequence>VSLLKTNIIFTIVLRVLLTKYFDSYEIYIFRPHSSQHYLRTHSLHNTKTQPLYCNQQHYFSLLSKKKIISQKMINPRLLLLFSSIFFLIFISSSLLFATPSFAARVGHSLVQEEVTKTPQYKKIEEPEIPEEPELPLPEEPEIPEEPEVPEIPEEPEEPEEPPKEQEESSFGFPSWIPSFPFPGVNGGFPKTETKKPTATVVEVPAKSTIVSEEISSGSNKKP</sequence>
<name>A0AAU9SZQ6_THLAR</name>
<keyword evidence="2" id="KW-0812">Transmembrane</keyword>
<evidence type="ECO:0000256" key="2">
    <source>
        <dbReference type="SAM" id="Phobius"/>
    </source>
</evidence>
<gene>
    <name evidence="3" type="ORF">TAV2_LOCUS20087</name>
</gene>
<keyword evidence="2" id="KW-0472">Membrane</keyword>
<evidence type="ECO:0000313" key="3">
    <source>
        <dbReference type="EMBL" id="CAH2073411.1"/>
    </source>
</evidence>
<feature type="transmembrane region" description="Helical" evidence="2">
    <location>
        <begin position="78"/>
        <end position="98"/>
    </location>
</feature>
<dbReference type="EMBL" id="OU466862">
    <property type="protein sequence ID" value="CAH2073411.1"/>
    <property type="molecule type" value="Genomic_DNA"/>
</dbReference>
<evidence type="ECO:0000256" key="1">
    <source>
        <dbReference type="SAM" id="MobiDB-lite"/>
    </source>
</evidence>
<feature type="non-terminal residue" evidence="3">
    <location>
        <position position="1"/>
    </location>
</feature>
<keyword evidence="4" id="KW-1185">Reference proteome</keyword>
<keyword evidence="2" id="KW-1133">Transmembrane helix</keyword>
<dbReference type="AlphaFoldDB" id="A0AAU9SZQ6"/>